<keyword evidence="4" id="KW-1185">Reference proteome</keyword>
<dbReference type="Pfam" id="PF11796">
    <property type="entry name" value="DUF3323"/>
    <property type="match status" value="1"/>
</dbReference>
<accession>A0ABS8Z935</accession>
<gene>
    <name evidence="3" type="ORF">LWC34_13945</name>
</gene>
<dbReference type="InterPro" id="IPR024465">
    <property type="entry name" value="DUF2399"/>
</dbReference>
<dbReference type="Pfam" id="PF09664">
    <property type="entry name" value="DUF2399"/>
    <property type="match status" value="1"/>
</dbReference>
<dbReference type="Proteomes" id="UP001521150">
    <property type="component" value="Unassembled WGS sequence"/>
</dbReference>
<sequence length="375" mass="40214">MERLSPALAPVWRAVHARLSTGLPVSRIKLDGLDDEQQSAIADLLGSARLPGTSVTVSLARLDEALTEAIGKSTREIVAELVGPIGDRAADRQRATQQRAALRDWLVNHPVVQAEPALAQWARTIRASRDELDKTLAVLARLPADGVPLPVYADAVLGDTHALDEGTRCGHLVMKALAAMYGIEDRRALWERVGVADDQLSSTVLIAGFRSAGDTPADQILRVTARAGHAAVLTLQQVRAGVSDPGPDVWVVENPSVLAMALARFTNRCPPMVCTSGWPSAAAMALLRRLTARLHYHGDFDGDGLRIAAYVVARTGALPWRMTSADYLAGVSDGPPVGRVTPVPWDPDLAGHLVRHGRTLAEERVAPKLLDELGY</sequence>
<dbReference type="EMBL" id="JAJVCN010000001">
    <property type="protein sequence ID" value="MCE7003922.1"/>
    <property type="molecule type" value="Genomic_DNA"/>
</dbReference>
<reference evidence="3 4" key="1">
    <citation type="submission" date="2021-12" db="EMBL/GenBank/DDBJ databases">
        <title>Genome sequence of Kibdelosporangium philippinense ATCC 49844.</title>
        <authorList>
            <person name="Fedorov E.A."/>
            <person name="Omeragic M."/>
            <person name="Shalygina K.F."/>
            <person name="Maclea K.S."/>
        </authorList>
    </citation>
    <scope>NUCLEOTIDE SEQUENCE [LARGE SCALE GENOMIC DNA]</scope>
    <source>
        <strain evidence="3 4">ATCC 49844</strain>
    </source>
</reference>
<evidence type="ECO:0000259" key="2">
    <source>
        <dbReference type="Pfam" id="PF11796"/>
    </source>
</evidence>
<dbReference type="RefSeq" id="WP_233725472.1">
    <property type="nucleotide sequence ID" value="NZ_JAJVCN010000001.1"/>
</dbReference>
<evidence type="ECO:0000259" key="1">
    <source>
        <dbReference type="Pfam" id="PF09664"/>
    </source>
</evidence>
<evidence type="ECO:0000313" key="3">
    <source>
        <dbReference type="EMBL" id="MCE7003922.1"/>
    </source>
</evidence>
<comment type="caution">
    <text evidence="3">The sequence shown here is derived from an EMBL/GenBank/DDBJ whole genome shotgun (WGS) entry which is preliminary data.</text>
</comment>
<name>A0ABS8Z935_9PSEU</name>
<dbReference type="InterPro" id="IPR013495">
    <property type="entry name" value="CHP02679"/>
</dbReference>
<feature type="domain" description="Conserved hypothetical protein CHP02679 N terminus" evidence="2">
    <location>
        <begin position="26"/>
        <end position="210"/>
    </location>
</feature>
<feature type="domain" description="DUF2399" evidence="1">
    <location>
        <begin position="233"/>
        <end position="373"/>
    </location>
</feature>
<dbReference type="InterPro" id="IPR024466">
    <property type="entry name" value="CHP02679_N"/>
</dbReference>
<evidence type="ECO:0000313" key="4">
    <source>
        <dbReference type="Proteomes" id="UP001521150"/>
    </source>
</evidence>
<organism evidence="3 4">
    <name type="scientific">Kibdelosporangium philippinense</name>
    <dbReference type="NCBI Taxonomy" id="211113"/>
    <lineage>
        <taxon>Bacteria</taxon>
        <taxon>Bacillati</taxon>
        <taxon>Actinomycetota</taxon>
        <taxon>Actinomycetes</taxon>
        <taxon>Pseudonocardiales</taxon>
        <taxon>Pseudonocardiaceae</taxon>
        <taxon>Kibdelosporangium</taxon>
    </lineage>
</organism>
<protein>
    <submittedName>
        <fullName evidence="3">TIGR02679 family protein</fullName>
    </submittedName>
</protein>
<dbReference type="NCBIfam" id="TIGR02679">
    <property type="entry name" value="TIGR02679 family protein"/>
    <property type="match status" value="1"/>
</dbReference>
<proteinExistence type="predicted"/>